<dbReference type="PROSITE" id="PS50929">
    <property type="entry name" value="ABC_TM1F"/>
    <property type="match status" value="1"/>
</dbReference>
<dbReference type="SUPFAM" id="SSF52540">
    <property type="entry name" value="P-loop containing nucleoside triphosphate hydrolases"/>
    <property type="match status" value="1"/>
</dbReference>
<reference evidence="15 16" key="1">
    <citation type="submission" date="2016-10" db="EMBL/GenBank/DDBJ databases">
        <authorList>
            <person name="de Groot N.N."/>
        </authorList>
    </citation>
    <scope>NUCLEOTIDE SEQUENCE [LARGE SCALE GENOMIC DNA]</scope>
    <source>
        <strain evidence="15 16">DSM 19938</strain>
    </source>
</reference>
<dbReference type="Gene3D" id="1.20.1560.10">
    <property type="entry name" value="ABC transporter type 1, transmembrane domain"/>
    <property type="match status" value="1"/>
</dbReference>
<dbReference type="PROSITE" id="PS50990">
    <property type="entry name" value="PEPTIDASE_C39"/>
    <property type="match status" value="1"/>
</dbReference>
<dbReference type="FunFam" id="3.40.50.300:FF:000604">
    <property type="entry name" value="ABC transporter B family member 28"/>
    <property type="match status" value="1"/>
</dbReference>
<gene>
    <name evidence="15" type="ORF">SAMN04487995_6015</name>
</gene>
<dbReference type="PROSITE" id="PS00211">
    <property type="entry name" value="ABC_TRANSPORTER_1"/>
    <property type="match status" value="1"/>
</dbReference>
<feature type="transmembrane region" description="Helical" evidence="11">
    <location>
        <begin position="205"/>
        <end position="226"/>
    </location>
</feature>
<keyword evidence="7 11" id="KW-1133">Transmembrane helix</keyword>
<dbReference type="OrthoDB" id="9769115at2"/>
<name>A0A1H7AWA4_9BACT</name>
<dbReference type="GO" id="GO:0016887">
    <property type="term" value="F:ATP hydrolysis activity"/>
    <property type="evidence" value="ECO:0007669"/>
    <property type="project" value="InterPro"/>
</dbReference>
<dbReference type="CDD" id="cd02418">
    <property type="entry name" value="Peptidase_C39B"/>
    <property type="match status" value="1"/>
</dbReference>
<dbReference type="AlphaFoldDB" id="A0A1H7AWA4"/>
<organism evidence="15 16">
    <name type="scientific">Dyadobacter koreensis</name>
    <dbReference type="NCBI Taxonomy" id="408657"/>
    <lineage>
        <taxon>Bacteria</taxon>
        <taxon>Pseudomonadati</taxon>
        <taxon>Bacteroidota</taxon>
        <taxon>Cytophagia</taxon>
        <taxon>Cytophagales</taxon>
        <taxon>Spirosomataceae</taxon>
        <taxon>Dyadobacter</taxon>
    </lineage>
</organism>
<sequence length="725" mass="81873">MSVRFKDLKKYSFIKQRDEKDCGPTCLKNIFKSFGKNFSIQLLRDRCGINRQGASLVGLSAAAESLECRTLITRISFNKLSAVSLPVIVKWNDHHFVVVYQISKGRVIVSDPAFGKVVHSKADFLSDWAAADGLGTVLMIEPTPKFFQLESVKDGLSLKYFFSYFFSQKKHLYQVLFGGLSTLLLQFLLPFLTQSVVDVGIKNQDLSFIQLIFIAQIVLFLSRTAIDFIRGWIFLYMGGKIGLAILTDFLIKLTSLPISFFNVKTIGDLFQRIGDHRRIESFISSATVGSFFSFLNLIVFGAVLAMYSMHIFAIFFAGSALYLAWVLPFMKSRKALDYKSFKTNSDNQNSLYQLITGIQEIKLNNIEREKRWDWERSQLLVLNNTAKSLRLIQYQQIGGGIINEFKNLIISYIAAKQVVDGDISLGMMISIQYMIGQLNVPISQMISLLQSYQDAKISMDRLNEIHMHASEPSNEFQLQKIPKKGDLTICNLDFSFDANLQNKVLADVSFVIPRNKITAIVGGSGSGKTSLLKLILKFYEPNSGSIKIGDINLENIDIKAWRNSCGVVLQDSFIFSDTLIYNITLTDEVDHELLNRILEFTNIKEFLSTLQYGMKTKIGSGGHSLSQGQRQRILIARALYKNPDFLFLDEATNALDSTNEAIVIDSLKNEFKANTIIMVAHRLSTVRYADQIIVLDSGRIVESGTHDSLMTEMGNYYQLFLNQTK</sequence>
<dbReference type="Proteomes" id="UP000199532">
    <property type="component" value="Unassembled WGS sequence"/>
</dbReference>
<evidence type="ECO:0000256" key="11">
    <source>
        <dbReference type="SAM" id="Phobius"/>
    </source>
</evidence>
<keyword evidence="5 15" id="KW-0067">ATP-binding</keyword>
<evidence type="ECO:0000259" key="12">
    <source>
        <dbReference type="PROSITE" id="PS50893"/>
    </source>
</evidence>
<dbReference type="GO" id="GO:0043213">
    <property type="term" value="P:bacteriocin transport"/>
    <property type="evidence" value="ECO:0007669"/>
    <property type="project" value="UniProtKB-KW"/>
</dbReference>
<dbReference type="InterPro" id="IPR005074">
    <property type="entry name" value="Peptidase_C39"/>
</dbReference>
<dbReference type="STRING" id="408657.SAMN04487995_6015"/>
<feature type="transmembrane region" description="Helical" evidence="11">
    <location>
        <begin position="172"/>
        <end position="193"/>
    </location>
</feature>
<feature type="transmembrane region" description="Helical" evidence="11">
    <location>
        <begin position="282"/>
        <end position="305"/>
    </location>
</feature>
<evidence type="ECO:0000313" key="16">
    <source>
        <dbReference type="Proteomes" id="UP000199532"/>
    </source>
</evidence>
<protein>
    <recommendedName>
        <fullName evidence="9">Multidrug resistance-like ATP-binding protein MdlB</fullName>
    </recommendedName>
</protein>
<evidence type="ECO:0000256" key="6">
    <source>
        <dbReference type="ARBA" id="ARBA00022927"/>
    </source>
</evidence>
<keyword evidence="4" id="KW-0547">Nucleotide-binding</keyword>
<feature type="domain" description="ABC transporter" evidence="12">
    <location>
        <begin position="487"/>
        <end position="722"/>
    </location>
</feature>
<evidence type="ECO:0000256" key="7">
    <source>
        <dbReference type="ARBA" id="ARBA00022989"/>
    </source>
</evidence>
<feature type="transmembrane region" description="Helical" evidence="11">
    <location>
        <begin position="311"/>
        <end position="330"/>
    </location>
</feature>
<dbReference type="Gene3D" id="3.40.50.300">
    <property type="entry name" value="P-loop containing nucleotide triphosphate hydrolases"/>
    <property type="match status" value="1"/>
</dbReference>
<dbReference type="GO" id="GO:0015031">
    <property type="term" value="P:protein transport"/>
    <property type="evidence" value="ECO:0007669"/>
    <property type="project" value="UniProtKB-KW"/>
</dbReference>
<dbReference type="InterPro" id="IPR003439">
    <property type="entry name" value="ABC_transporter-like_ATP-bd"/>
</dbReference>
<dbReference type="RefSeq" id="WP_090341983.1">
    <property type="nucleotide sequence ID" value="NZ_FNXY01000011.1"/>
</dbReference>
<dbReference type="GO" id="GO:0034040">
    <property type="term" value="F:ATPase-coupled lipid transmembrane transporter activity"/>
    <property type="evidence" value="ECO:0007669"/>
    <property type="project" value="TreeGrafter"/>
</dbReference>
<evidence type="ECO:0000259" key="13">
    <source>
        <dbReference type="PROSITE" id="PS50929"/>
    </source>
</evidence>
<evidence type="ECO:0000256" key="2">
    <source>
        <dbReference type="ARBA" id="ARBA00022448"/>
    </source>
</evidence>
<accession>A0A1H7AWA4</accession>
<dbReference type="InterPro" id="IPR003593">
    <property type="entry name" value="AAA+_ATPase"/>
</dbReference>
<dbReference type="Pfam" id="PF03412">
    <property type="entry name" value="Peptidase_C39"/>
    <property type="match status" value="1"/>
</dbReference>
<evidence type="ECO:0000256" key="10">
    <source>
        <dbReference type="ARBA" id="ARBA00043264"/>
    </source>
</evidence>
<dbReference type="InterPro" id="IPR027417">
    <property type="entry name" value="P-loop_NTPase"/>
</dbReference>
<feature type="domain" description="ABC transmembrane type-1" evidence="13">
    <location>
        <begin position="175"/>
        <end position="454"/>
    </location>
</feature>
<dbReference type="SMART" id="SM00382">
    <property type="entry name" value="AAA"/>
    <property type="match status" value="1"/>
</dbReference>
<evidence type="ECO:0000313" key="15">
    <source>
        <dbReference type="EMBL" id="SEJ69869.1"/>
    </source>
</evidence>
<dbReference type="InterPro" id="IPR011527">
    <property type="entry name" value="ABC1_TM_dom"/>
</dbReference>
<evidence type="ECO:0000256" key="8">
    <source>
        <dbReference type="ARBA" id="ARBA00023136"/>
    </source>
</evidence>
<dbReference type="GO" id="GO:0005886">
    <property type="term" value="C:plasma membrane"/>
    <property type="evidence" value="ECO:0007669"/>
    <property type="project" value="UniProtKB-SubCell"/>
</dbReference>
<dbReference type="PROSITE" id="PS50893">
    <property type="entry name" value="ABC_TRANSPORTER_2"/>
    <property type="match status" value="1"/>
</dbReference>
<dbReference type="InterPro" id="IPR036640">
    <property type="entry name" value="ABC1_TM_sf"/>
</dbReference>
<dbReference type="GO" id="GO:0006508">
    <property type="term" value="P:proteolysis"/>
    <property type="evidence" value="ECO:0007669"/>
    <property type="project" value="InterPro"/>
</dbReference>
<dbReference type="Pfam" id="PF00005">
    <property type="entry name" value="ABC_tran"/>
    <property type="match status" value="1"/>
</dbReference>
<dbReference type="EMBL" id="FNXY01000011">
    <property type="protein sequence ID" value="SEJ69869.1"/>
    <property type="molecule type" value="Genomic_DNA"/>
</dbReference>
<proteinExistence type="predicted"/>
<evidence type="ECO:0000256" key="5">
    <source>
        <dbReference type="ARBA" id="ARBA00022840"/>
    </source>
</evidence>
<evidence type="ECO:0000256" key="4">
    <source>
        <dbReference type="ARBA" id="ARBA00022741"/>
    </source>
</evidence>
<dbReference type="GO" id="GO:0140359">
    <property type="term" value="F:ABC-type transporter activity"/>
    <property type="evidence" value="ECO:0007669"/>
    <property type="project" value="InterPro"/>
</dbReference>
<dbReference type="InterPro" id="IPR017871">
    <property type="entry name" value="ABC_transporter-like_CS"/>
</dbReference>
<dbReference type="GO" id="GO:0008233">
    <property type="term" value="F:peptidase activity"/>
    <property type="evidence" value="ECO:0007669"/>
    <property type="project" value="InterPro"/>
</dbReference>
<keyword evidence="8 11" id="KW-0472">Membrane</keyword>
<keyword evidence="3 11" id="KW-0812">Transmembrane</keyword>
<dbReference type="Pfam" id="PF00664">
    <property type="entry name" value="ABC_membrane"/>
    <property type="match status" value="1"/>
</dbReference>
<keyword evidence="16" id="KW-1185">Reference proteome</keyword>
<dbReference type="GO" id="GO:0005737">
    <property type="term" value="C:cytoplasm"/>
    <property type="evidence" value="ECO:0007669"/>
    <property type="project" value="UniProtKB-ARBA"/>
</dbReference>
<evidence type="ECO:0000256" key="1">
    <source>
        <dbReference type="ARBA" id="ARBA00004651"/>
    </source>
</evidence>
<dbReference type="GO" id="GO:0005524">
    <property type="term" value="F:ATP binding"/>
    <property type="evidence" value="ECO:0007669"/>
    <property type="project" value="UniProtKB-KW"/>
</dbReference>
<dbReference type="PANTHER" id="PTHR24221:SF654">
    <property type="entry name" value="ATP-BINDING CASSETTE SUB-FAMILY B MEMBER 6"/>
    <property type="match status" value="1"/>
</dbReference>
<dbReference type="PANTHER" id="PTHR24221">
    <property type="entry name" value="ATP-BINDING CASSETTE SUB-FAMILY B"/>
    <property type="match status" value="1"/>
</dbReference>
<evidence type="ECO:0000256" key="3">
    <source>
        <dbReference type="ARBA" id="ARBA00022692"/>
    </source>
</evidence>
<dbReference type="InterPro" id="IPR039421">
    <property type="entry name" value="Type_1_exporter"/>
</dbReference>
<keyword evidence="6" id="KW-0653">Protein transport</keyword>
<dbReference type="Gene3D" id="3.90.70.10">
    <property type="entry name" value="Cysteine proteinases"/>
    <property type="match status" value="1"/>
</dbReference>
<keyword evidence="10" id="KW-0080">Bacteriocin transport</keyword>
<comment type="subcellular location">
    <subcellularLocation>
        <location evidence="1">Cell membrane</location>
        <topology evidence="1">Multi-pass membrane protein</topology>
    </subcellularLocation>
</comment>
<dbReference type="SUPFAM" id="SSF90123">
    <property type="entry name" value="ABC transporter transmembrane region"/>
    <property type="match status" value="1"/>
</dbReference>
<evidence type="ECO:0000259" key="14">
    <source>
        <dbReference type="PROSITE" id="PS50990"/>
    </source>
</evidence>
<feature type="domain" description="Peptidase C39" evidence="14">
    <location>
        <begin position="16"/>
        <end position="135"/>
    </location>
</feature>
<dbReference type="CDD" id="cd18571">
    <property type="entry name" value="ABC_6TM_peptidase_like"/>
    <property type="match status" value="1"/>
</dbReference>
<keyword evidence="2" id="KW-0813">Transport</keyword>
<evidence type="ECO:0000256" key="9">
    <source>
        <dbReference type="ARBA" id="ARBA00040960"/>
    </source>
</evidence>